<dbReference type="Gene3D" id="3.50.50.60">
    <property type="entry name" value="FAD/NAD(P)-binding domain"/>
    <property type="match status" value="1"/>
</dbReference>
<dbReference type="SUPFAM" id="SSF51971">
    <property type="entry name" value="Nucleotide-binding domain"/>
    <property type="match status" value="1"/>
</dbReference>
<reference evidence="2 3" key="1">
    <citation type="journal article" date="2016" name="Nat. Commun.">
        <title>Thousands of microbial genomes shed light on interconnected biogeochemical processes in an aquifer system.</title>
        <authorList>
            <person name="Anantharaman K."/>
            <person name="Brown C.T."/>
            <person name="Hug L.A."/>
            <person name="Sharon I."/>
            <person name="Castelle C.J."/>
            <person name="Probst A.J."/>
            <person name="Thomas B.C."/>
            <person name="Singh A."/>
            <person name="Wilkins M.J."/>
            <person name="Karaoz U."/>
            <person name="Brodie E.L."/>
            <person name="Williams K.H."/>
            <person name="Hubbard S.S."/>
            <person name="Banfield J.F."/>
        </authorList>
    </citation>
    <scope>NUCLEOTIDE SEQUENCE [LARGE SCALE GENOMIC DNA]</scope>
</reference>
<organism evidence="2 3">
    <name type="scientific">Candidatus Ryanbacteria bacterium RIFCSPHIGHO2_01_45_13</name>
    <dbReference type="NCBI Taxonomy" id="1802112"/>
    <lineage>
        <taxon>Bacteria</taxon>
        <taxon>Candidatus Ryaniibacteriota</taxon>
    </lineage>
</organism>
<name>A0A1G2FYB4_9BACT</name>
<evidence type="ECO:0000313" key="3">
    <source>
        <dbReference type="Proteomes" id="UP000176700"/>
    </source>
</evidence>
<evidence type="ECO:0000313" key="2">
    <source>
        <dbReference type="EMBL" id="OGZ42722.1"/>
    </source>
</evidence>
<dbReference type="Proteomes" id="UP000176700">
    <property type="component" value="Unassembled WGS sequence"/>
</dbReference>
<gene>
    <name evidence="2" type="ORF">A2W41_03205</name>
</gene>
<dbReference type="InterPro" id="IPR036188">
    <property type="entry name" value="FAD/NAD-bd_sf"/>
</dbReference>
<sequence>MKIAVVGGGIFGITSAWKLAQKGHGVDLYEKQPDILTAASGINQYRLHKGFHYPRSVETILLSCQGEKSFIKEYKDTLIDEPIDHFYCIAKENTLTNAKQCRTIWDACNLPYEEDELTVVKKEKIEYIAKVQEELIDLPKLNIFCKKKLNEYGVNLLLNRVASERDLRKYDFTVIALYANNNTLLKNFPNRQHDYQFELCEKPVVKLPSIYNGKSIVILDGPFMCIDPFGSTGMFVMGNVAHAVHHTNIGKFPEIPHMFQPLLNKGIIENPPITNFQSFIESAEEFFYEIERAEHVGSMYTVRAVPPYKEHDDTRPTWVEKINDRCVVLFSGKIGTCVDVANQIVRIVEKIRTS</sequence>
<feature type="domain" description="FAD dependent oxidoreductase" evidence="1">
    <location>
        <begin position="2"/>
        <end position="57"/>
    </location>
</feature>
<dbReference type="InterPro" id="IPR006076">
    <property type="entry name" value="FAD-dep_OxRdtase"/>
</dbReference>
<protein>
    <recommendedName>
        <fullName evidence="1">FAD dependent oxidoreductase domain-containing protein</fullName>
    </recommendedName>
</protein>
<dbReference type="EMBL" id="MHNI01000014">
    <property type="protein sequence ID" value="OGZ42722.1"/>
    <property type="molecule type" value="Genomic_DNA"/>
</dbReference>
<dbReference type="Pfam" id="PF01266">
    <property type="entry name" value="DAO"/>
    <property type="match status" value="1"/>
</dbReference>
<proteinExistence type="predicted"/>
<comment type="caution">
    <text evidence="2">The sequence shown here is derived from an EMBL/GenBank/DDBJ whole genome shotgun (WGS) entry which is preliminary data.</text>
</comment>
<accession>A0A1G2FYB4</accession>
<evidence type="ECO:0000259" key="1">
    <source>
        <dbReference type="Pfam" id="PF01266"/>
    </source>
</evidence>
<dbReference type="AlphaFoldDB" id="A0A1G2FYB4"/>